<sequence length="703" mass="80777">MTNNDKGTKNRLIDEKNPYLLQHANDPVDWYPWTEEAFEKAKSEDKPIFLSIGYSTCHWCHVMAKESFRNKDVAKMMNETFVSIKVDREERPDIDSVYMDICQKMNGSGGWPLTIIMTPEKVPFIAATYIPLESGFGRKGMLEIIPWIEHLWKEEHNKIVEQTELLKTALSEKSESSHTEGVTEEIIHRTYTYLANNFDNENGGFGTSPKFPSPHNISYLLRYWKRAGNPTALQMVERTLQAMRKGGIYDHIGFGFHRYSTDSSWLVPHFEKMLYDQALLIIAYTEAYQATYKEEYSNTANEIIEYIIRDMTSPDGGFYCAEDADSEGMEGRFYTWELSEIESILSREDHPIFRDVFNVIPEGNFLEESTHQPSGKNILHLEKDLESIEKQYNITRKEIDHIIERCRKQLFFTREKRIHPSKDDKILTDWNGLMLAALSISGRVMGNKRYIDIAKRNADLLISERMKENGELYHNYSSNKEPTIGFLDDYAFFTWGLIELYEATFEVTYLEKALQLTDYMIENFKDKENGGFFHTSNKNETLLFRKKEVYDGAIPSGNSVELNNLLRLSKLTGDPKLNSEAIDTSNAFASTVNAMPFGHTHFIAGLGLAFAPSVEIVIAGELDSEDTQLMLNNINRELIPGKTVIVKSEKNEKELERIAPYTSTLKTQNQKATAYVCQGHECALPTTDPKIIVEILKKLHNIQ</sequence>
<dbReference type="PANTHER" id="PTHR42899:SF1">
    <property type="entry name" value="SPERMATOGENESIS-ASSOCIATED PROTEIN 20"/>
    <property type="match status" value="1"/>
</dbReference>
<dbReference type="RefSeq" id="WP_270095432.1">
    <property type="nucleotide sequence ID" value="NZ_JAQFFK010000001.1"/>
</dbReference>
<dbReference type="SUPFAM" id="SSF48208">
    <property type="entry name" value="Six-hairpin glycosidases"/>
    <property type="match status" value="1"/>
</dbReference>
<dbReference type="Gene3D" id="3.40.30.10">
    <property type="entry name" value="Glutaredoxin"/>
    <property type="match status" value="1"/>
</dbReference>
<keyword evidence="4" id="KW-1185">Reference proteome</keyword>
<dbReference type="Gene3D" id="1.50.10.20">
    <property type="match status" value="1"/>
</dbReference>
<dbReference type="AlphaFoldDB" id="A0AA90U1J6"/>
<dbReference type="InterPro" id="IPR008928">
    <property type="entry name" value="6-hairpin_glycosidase_sf"/>
</dbReference>
<protein>
    <submittedName>
        <fullName evidence="3">Uncharacterized protein YyaL (SSP411 family)</fullName>
    </submittedName>
</protein>
<dbReference type="InterPro" id="IPR024705">
    <property type="entry name" value="Ssp411"/>
</dbReference>
<keyword evidence="1" id="KW-0175">Coiled coil</keyword>
<reference evidence="3 4" key="1">
    <citation type="submission" date="2023-07" db="EMBL/GenBank/DDBJ databases">
        <title>Genomic Encyclopedia of Type Strains, Phase IV (KMG-IV): sequencing the most valuable type-strain genomes for metagenomic binning, comparative biology and taxonomic classification.</title>
        <authorList>
            <person name="Goeker M."/>
        </authorList>
    </citation>
    <scope>NUCLEOTIDE SEQUENCE [LARGE SCALE GENOMIC DNA]</scope>
    <source>
        <strain evidence="3 4">DSM 17273</strain>
    </source>
</reference>
<dbReference type="InterPro" id="IPR012341">
    <property type="entry name" value="6hp_glycosidase-like_sf"/>
</dbReference>
<accession>A0AA90U1J6</accession>
<dbReference type="PIRSF" id="PIRSF006402">
    <property type="entry name" value="UCP006402_thioredoxin"/>
    <property type="match status" value="1"/>
</dbReference>
<dbReference type="EMBL" id="JAVDQI010000011">
    <property type="protein sequence ID" value="MDR6223750.1"/>
    <property type="molecule type" value="Genomic_DNA"/>
</dbReference>
<evidence type="ECO:0000313" key="4">
    <source>
        <dbReference type="Proteomes" id="UP001185015"/>
    </source>
</evidence>
<feature type="coiled-coil region" evidence="1">
    <location>
        <begin position="378"/>
        <end position="405"/>
    </location>
</feature>
<evidence type="ECO:0000256" key="1">
    <source>
        <dbReference type="SAM" id="Coils"/>
    </source>
</evidence>
<dbReference type="SUPFAM" id="SSF52833">
    <property type="entry name" value="Thioredoxin-like"/>
    <property type="match status" value="1"/>
</dbReference>
<dbReference type="InterPro" id="IPR036249">
    <property type="entry name" value="Thioredoxin-like_sf"/>
</dbReference>
<dbReference type="Proteomes" id="UP001185015">
    <property type="component" value="Unassembled WGS sequence"/>
</dbReference>
<feature type="domain" description="Spermatogenesis-associated protein 20-like TRX" evidence="2">
    <location>
        <begin position="9"/>
        <end position="170"/>
    </location>
</feature>
<dbReference type="GO" id="GO:0005975">
    <property type="term" value="P:carbohydrate metabolic process"/>
    <property type="evidence" value="ECO:0007669"/>
    <property type="project" value="InterPro"/>
</dbReference>
<evidence type="ECO:0000313" key="3">
    <source>
        <dbReference type="EMBL" id="MDR6223750.1"/>
    </source>
</evidence>
<dbReference type="PANTHER" id="PTHR42899">
    <property type="entry name" value="SPERMATOGENESIS-ASSOCIATED PROTEIN 20"/>
    <property type="match status" value="1"/>
</dbReference>
<dbReference type="Gene3D" id="1.50.10.10">
    <property type="match status" value="1"/>
</dbReference>
<comment type="caution">
    <text evidence="3">The sequence shown here is derived from an EMBL/GenBank/DDBJ whole genome shotgun (WGS) entry which is preliminary data.</text>
</comment>
<dbReference type="InterPro" id="IPR004879">
    <property type="entry name" value="Ssp411-like_TRX"/>
</dbReference>
<name>A0AA90U1J6_9EURY</name>
<organism evidence="3 4">
    <name type="scientific">Methanococcoides alaskense</name>
    <dbReference type="NCBI Taxonomy" id="325778"/>
    <lineage>
        <taxon>Archaea</taxon>
        <taxon>Methanobacteriati</taxon>
        <taxon>Methanobacteriota</taxon>
        <taxon>Stenosarchaea group</taxon>
        <taxon>Methanomicrobia</taxon>
        <taxon>Methanosarcinales</taxon>
        <taxon>Methanosarcinaceae</taxon>
        <taxon>Methanococcoides</taxon>
    </lineage>
</organism>
<evidence type="ECO:0000259" key="2">
    <source>
        <dbReference type="Pfam" id="PF03190"/>
    </source>
</evidence>
<dbReference type="CDD" id="cd02955">
    <property type="entry name" value="SSP411"/>
    <property type="match status" value="1"/>
</dbReference>
<dbReference type="Pfam" id="PF03190">
    <property type="entry name" value="Thioredox_DsbH"/>
    <property type="match status" value="1"/>
</dbReference>
<proteinExistence type="predicted"/>
<gene>
    <name evidence="3" type="ORF">J2750_002226</name>
</gene>